<keyword evidence="5" id="KW-1185">Reference proteome</keyword>
<sequence length="3368" mass="359043">MVQKLHGKFLWFLFFLPALVWGQACPTSVPISANPGNNVCDGTEVTFTATSSGGTGTLSYQWQINSANQGSASSSNTFTPSSLSNGDKIRVIVTSSDDASCSRSSSQITMTINSLKTPTVNISSSPSTKCVGENVTFTAANTNAGSNPTYSWFVNGNATAAQTSSSNTFSTSGLPVGANSIRVVLSSSLTCVTSATAENTANITITDNASINTPGNKDQANVCISTPIDPIVFNIGGSGNGASVVGLPPGVSGNYSSGNFTISGSPSTTGTFNYTVTTSGSCESVAETGSITVLNNATISLSSSNNVQEVCQDEAIQAINYNIGETGTGANVTGLPAGISGNFSGGVFTISGSSSVTGTHNYSITATGTCGDSNTLNGSISINENLEPSVSITSSDADSTICAGTEVTFTANATNGGSSPSYQWQINGANAGTNNSSFTTSSLSDGDTVTVILTSDETCVTQSTVTSNTIAFTVNPNLTPSVTITASDSDICTGDTVDFSIDFIENQGTNPTYQWKLDGANVGGNSDTFSTSNLTDGQVVSLVITSSETCLATATATSNEVVTIVNPNLTPEITIVSNDADNIICSGSNITFNATPVYGGSNPSYQWYVDGSPVGSGGASFNTAGLTDGQTVKVLMTSDEECLALNTAESNEITVQVDNSITGITPAFDTTNPAHNSTAICPVTEVVYKVNPIPGARSYNWTYPSGWTVVSQNGNLITLKAGTNAQSGNISVTAVNNCGNSATLTESVSTGTVVLVDAGPDQNVCIGTNQVNLAGQIGGVITKSKDWSWSASVSGGSFSNGGNNLTGTYSLPNSIRNNGGTVTITITSIDPSGPCGPKTDSMVLTVVKNATISNPSNKNQSVCVDNSITNIDFNITDAGTGATVSGLPAGVNGSFNAGIFTVSGTPTEAGVFNYTVNTTGNCTGQQTSQSGTITVSPDHTISDPANKVQEICINTAIENILFTTNESVTDASVSGLPAGLSGVFASGTYTINGTATEAGTFDYTVTTIGNCNSTSQTGTITVKPDPTIDTPVNVDQEVCINAAIDNIQFNISEPATGANVTGLPAGLTGNFNNGVYTISGSPSEDGEFIYEVVTTGGCEQVSSGGTITVIPDPTATIVYPGSICTSITGSVNVTLDGTGDYQGGTFSATPNGLTISPSSGAITPGSSTPGEYTITYTGPDICEPAIATAEVTINAVPYAELSYEDPFCTSDENLQNPIFTNGVGDYENGVFSSSEPGGLELDPVNGIIYAKTSSPGTYDVFYTIAADPDGTGCGEVILQTEVVITQSPQVIISYPETICSTETVGVTINGEAGNWENGTFSGTNGLAIDSDGNIDATSSSPGPHTITYTIESASGCEEVISTADIIIKETPVITTNPVNTGTCSNSPAEFEVIATGDDLNYQWYKIVGGTPEAIPGEDEAVLYFSNATSVDAAEYYVVVSGDDACTEATSETVTLNVDEDIVITEPTEDITICEDEEEEITFVFMGYANGAPLTFDWIKDGEIVTEIPGKIDIDVSGPSGTNGEYTGTLTIIDPQPGDDGDSGVYWVSVDGPDYFTCPEATSKTFTFRVEPRPEPPTVTSNQYCLNEDAGNLTADGEAGNEIKWYTYDSSTSEYSYIGDNIEIDTDSPAVFEYYATQTRANGCESDYSEMMTITILDTPDPVSDTTLEFEFCKDEEVTEALSVTPADGATLNWYDSIDSDTALGSAPVPETSSVGNTTYYVSQTFSSTGCESDRTAVDINIKPLPNVDVQISGDASTICLGSTVTLNASGADSYTWMQGEMELYSGTDSSYDITPTEIGENIYTIIGEINGCTNTYNITINVDDTSVAGLLTPDSDRVCISEGEVSITLESRTGAITKWEYNNSTTGGIWVETEDVDLNDTRTFSGLTESTSYRVTVKNGVCDEVTAETTITVDQLPEGGKALWAKNNDRLFLTCQNPVPGFASRLNLSGYTGEIIRWEYRGASDTSWQTINGTTAYLTPEEIESVITDESTAFRALIANNSCDSGIYSETAIVSVIVADIKPAPVEVDKDVICIGDQITLSSETGYSAEGGKFDGGAFDNAGIKNHGWDFTNPDGSKNDFDSAANNGRADHWLRMNPHGNNPNPNEKVYTAHLFPIADQSPTNGYRVNFRTFSTNAGNKGFALVTGDNSSLMETPVFSLGGLDEAILTWDQAYNLTEGARIQVEISTNGGGTYDHVVFDTIGTATSGNYDNFGDGTPATRPLNKMVVDLGDFLGMSNLRIRFNYVGTIDGDVWAVDNIEVPEGPQDILLQWYYDDDLNDPENYLEPIGEVNQGTVTFEPRKIGWNDFEVQTRIILDSNGDQCQSIDNFETIRVWAFDRYTTEVTAEVGACGSLTVSLNATVTADFQATTITEYPTLDGYVGSWQVEDLDGNVVTTGFEMTNLDPDSTLDPMEDPQAIFTAESLGEYNFKWILTPTAVDENDNLIDNSGCPPIENPNNVTLIDCTTLDFDGDDDYIDLGNNYNGNYFIEAWIRPFDRPIDGGGTTDANTGVIFSSSGFEISMDNLASKITKNDRWYHIAVANNGQLWVDGIPSGSISTNGSGINNTSIGARYNANTKTTSNHFSGWIDELRIWNGNNPPDLKELRFMMNQRIKLNDAATAGSLIEGEVVPNLEMQDGISSYYTDGTHNLDQDGDQFYNQTWGDLAGYYRLVSDDPDPAGLTECATFADNLKPLGGYTPDHSINAVPGRLVNITTNQENTSPTPYCSGADATWANKNTWARPTVWDYPNSTYDGTAIEWNIARVNHNITSGDKDITMLGLLSETAGKELSIIPDHFIRISHYLLLDGNMDLEGESQLLQDHGSLLDNSSGGWAQANQKGRMSSYNYNYWTSPFTNQGANNNSGFKLNEVLYDGDKEKDPDKVNFQNGYFVADKPKTSPITISNEWIWDFRGGDADIYGDWLFLGSDYPEIVGAGYSMKGTDGTVAPNAMHQKYTFQGKPNNGNIPTTELYLQNNQNFLVGNPYPSAIDAITFLKENLVNVGTGSGNNENGENVFNGTLYYWDHFSGSTHILEDYIGGYATYTLAGNAPAIANDWRISAGANPLNKLPKQYIPVAQGFFLNSAPVGSQTFGGEIIFKNTQRAFVMETEATSEFLQQEDEIVKGQINKTGEDDRMKIRVKFESPKGYHRQILVTRDENTSNGFDIGYDAPLIENNMEDMYWWFGDHGFVIQGVPDFEKDQILPLAIKTNAGGEFKIKIDETENWPEGKELYLKDKISDSIHDILKEDYLGNTEDAGEIVDRFELIFFKEQAEDPIDDLDPDDILNPDLPVIDGLVGISYSTFSKQVMISNFDLLEVERVMIFDIGGKLIQEYDELPTEKEIRLGMRPVRSGIYIVKVFSENGISNKKIIVK</sequence>
<dbReference type="GO" id="GO:0005975">
    <property type="term" value="P:carbohydrate metabolic process"/>
    <property type="evidence" value="ECO:0007669"/>
    <property type="project" value="UniProtKB-ARBA"/>
</dbReference>
<dbReference type="SUPFAM" id="SSF49899">
    <property type="entry name" value="Concanavalin A-like lectins/glucanases"/>
    <property type="match status" value="1"/>
</dbReference>
<keyword evidence="1 2" id="KW-0732">Signal</keyword>
<organism evidence="4 5">
    <name type="scientific">Christiangramia lutea</name>
    <dbReference type="NCBI Taxonomy" id="1607951"/>
    <lineage>
        <taxon>Bacteria</taxon>
        <taxon>Pseudomonadati</taxon>
        <taxon>Bacteroidota</taxon>
        <taxon>Flavobacteriia</taxon>
        <taxon>Flavobacteriales</taxon>
        <taxon>Flavobacteriaceae</taxon>
        <taxon>Christiangramia</taxon>
    </lineage>
</organism>
<dbReference type="NCBIfam" id="TIGR04183">
    <property type="entry name" value="Por_Secre_tail"/>
    <property type="match status" value="1"/>
</dbReference>
<dbReference type="InterPro" id="IPR026444">
    <property type="entry name" value="Secre_tail"/>
</dbReference>
<dbReference type="Gene3D" id="2.60.40.10">
    <property type="entry name" value="Immunoglobulins"/>
    <property type="match status" value="9"/>
</dbReference>
<gene>
    <name evidence="4" type="ORF">ML462_00920</name>
</gene>
<feature type="signal peptide" evidence="2">
    <location>
        <begin position="1"/>
        <end position="20"/>
    </location>
</feature>
<dbReference type="Proteomes" id="UP001139226">
    <property type="component" value="Unassembled WGS sequence"/>
</dbReference>
<evidence type="ECO:0000313" key="4">
    <source>
        <dbReference type="EMBL" id="MCH4821720.1"/>
    </source>
</evidence>
<evidence type="ECO:0000256" key="2">
    <source>
        <dbReference type="SAM" id="SignalP"/>
    </source>
</evidence>
<dbReference type="InterPro" id="IPR013320">
    <property type="entry name" value="ConA-like_dom_sf"/>
</dbReference>
<evidence type="ECO:0000313" key="5">
    <source>
        <dbReference type="Proteomes" id="UP001139226"/>
    </source>
</evidence>
<dbReference type="RefSeq" id="WP_240711852.1">
    <property type="nucleotide sequence ID" value="NZ_JAKVTV010000001.1"/>
</dbReference>
<dbReference type="EMBL" id="JAKVTV010000001">
    <property type="protein sequence ID" value="MCH4821720.1"/>
    <property type="molecule type" value="Genomic_DNA"/>
</dbReference>
<dbReference type="SUPFAM" id="SSF48726">
    <property type="entry name" value="Immunoglobulin"/>
    <property type="match status" value="2"/>
</dbReference>
<dbReference type="PROSITE" id="PS50835">
    <property type="entry name" value="IG_LIKE"/>
    <property type="match status" value="2"/>
</dbReference>
<dbReference type="InterPro" id="IPR036179">
    <property type="entry name" value="Ig-like_dom_sf"/>
</dbReference>
<dbReference type="InterPro" id="IPR044023">
    <property type="entry name" value="Ig_7"/>
</dbReference>
<dbReference type="InterPro" id="IPR045829">
    <property type="entry name" value="PKD_6"/>
</dbReference>
<dbReference type="GO" id="GO:0004553">
    <property type="term" value="F:hydrolase activity, hydrolyzing O-glycosyl compounds"/>
    <property type="evidence" value="ECO:0007669"/>
    <property type="project" value="UniProtKB-ARBA"/>
</dbReference>
<feature type="domain" description="Ig-like" evidence="3">
    <location>
        <begin position="388"/>
        <end position="471"/>
    </location>
</feature>
<name>A0A9X1V0Q0_9FLAO</name>
<dbReference type="Pfam" id="PF19081">
    <property type="entry name" value="Ig_7"/>
    <property type="match status" value="1"/>
</dbReference>
<dbReference type="Pfam" id="PF19408">
    <property type="entry name" value="PKD_6"/>
    <property type="match status" value="1"/>
</dbReference>
<protein>
    <submittedName>
        <fullName evidence="4">T9SS type A sorting domain-containing protein</fullName>
    </submittedName>
</protein>
<evidence type="ECO:0000256" key="1">
    <source>
        <dbReference type="ARBA" id="ARBA00022729"/>
    </source>
</evidence>
<reference evidence="4" key="1">
    <citation type="submission" date="2022-03" db="EMBL/GenBank/DDBJ databases">
        <title>Gramella crocea sp. nov., isolated from activated sludge of a seafood processing plant.</title>
        <authorList>
            <person name="Zhang X."/>
        </authorList>
    </citation>
    <scope>NUCLEOTIDE SEQUENCE</scope>
    <source>
        <strain evidence="4">YJ019</strain>
    </source>
</reference>
<feature type="domain" description="Ig-like" evidence="3">
    <location>
        <begin position="118"/>
        <end position="204"/>
    </location>
</feature>
<comment type="caution">
    <text evidence="4">The sequence shown here is derived from an EMBL/GenBank/DDBJ whole genome shotgun (WGS) entry which is preliminary data.</text>
</comment>
<feature type="chain" id="PRO_5040956195" evidence="2">
    <location>
        <begin position="21"/>
        <end position="3368"/>
    </location>
</feature>
<accession>A0A9X1V0Q0</accession>
<dbReference type="PROSITE" id="PS51257">
    <property type="entry name" value="PROKAR_LIPOPROTEIN"/>
    <property type="match status" value="1"/>
</dbReference>
<evidence type="ECO:0000259" key="3">
    <source>
        <dbReference type="PROSITE" id="PS50835"/>
    </source>
</evidence>
<dbReference type="InterPro" id="IPR013783">
    <property type="entry name" value="Ig-like_fold"/>
</dbReference>
<proteinExistence type="predicted"/>
<dbReference type="InterPro" id="IPR007110">
    <property type="entry name" value="Ig-like_dom"/>
</dbReference>